<feature type="compositionally biased region" description="Polar residues" evidence="8">
    <location>
        <begin position="427"/>
        <end position="443"/>
    </location>
</feature>
<dbReference type="AlphaFoldDB" id="A0A835UIY0"/>
<evidence type="ECO:0000256" key="5">
    <source>
        <dbReference type="ARBA" id="ARBA00022786"/>
    </source>
</evidence>
<dbReference type="PROSITE" id="PS50235">
    <property type="entry name" value="USP_3"/>
    <property type="match status" value="1"/>
</dbReference>
<dbReference type="SUPFAM" id="SSF54001">
    <property type="entry name" value="Cysteine proteinases"/>
    <property type="match status" value="1"/>
</dbReference>
<dbReference type="FunFam" id="3.90.70.10:FF:000118">
    <property type="entry name" value="Ubiquitin carboxyl-terminal hydrolase 25"/>
    <property type="match status" value="1"/>
</dbReference>
<dbReference type="InterPro" id="IPR018200">
    <property type="entry name" value="USP_CS"/>
</dbReference>
<dbReference type="PANTHER" id="PTHR24006:SF758">
    <property type="entry name" value="UBIQUITIN CARBOXYL-TERMINAL HYDROLASE 36"/>
    <property type="match status" value="1"/>
</dbReference>
<dbReference type="InterPro" id="IPR050164">
    <property type="entry name" value="Peptidase_C19"/>
</dbReference>
<dbReference type="OrthoDB" id="420187at2759"/>
<keyword evidence="5" id="KW-0833">Ubl conjugation pathway</keyword>
<feature type="domain" description="USP" evidence="9">
    <location>
        <begin position="21"/>
        <end position="344"/>
    </location>
</feature>
<sequence>MGLQMAWQHSTAERRRAGPPLGLKNLGNTCYLNSVLQCLTYTPPLAQFCLSSQHSSLCKSLVTNKERECPFCIIERQIVRSLSLDGSIDAPSKILKCISLFAEHFRSGRQEDAHEFLRYVIDACHSTCVKLLKRLASGNGGVSNGGRAIKKDDAKGACMVMKQIFGGVLLSQVKCLSCKEESNKNDEIMDISLDLYESNSLKDALIRFFQPEVLDGSNKYSCERCKNLSIARKQMFLLRAPNVLVIQLKRFEGIHGGKIHRTIEFEEVLELSNYMHKSAMDSRSKYSLFGSIVHSGHSPDSGHYYAYIKDSSGRWYCCNDTHISLSSSREVLSEKVYILFYLCSDQPQMSGNTSFPCNEVRPTYSNLKDASTCGSVVGALEPLSTRVNQFSSSDGSISVLKNGKNSANPQIKIISLKNFGTPRLISNGNGKVEVNTNERSNNATKSPTIKTPKTPSEDNTNATTFARKTMIVNSGGIQNLPTKNVKRDCPLSISHETNAASNSTTGKSDTSVEDHPAAKVNGKYHLVSVRELNMHDINKTVDLVPSADKYSSLLDNGMKQSPGELQKFIESLVTYARSALRSCDWYSDVHDFMRARKRLCTQGGAKLK</sequence>
<dbReference type="GO" id="GO:0005829">
    <property type="term" value="C:cytosol"/>
    <property type="evidence" value="ECO:0007669"/>
    <property type="project" value="TreeGrafter"/>
</dbReference>
<dbReference type="Pfam" id="PF00443">
    <property type="entry name" value="UCH"/>
    <property type="match status" value="1"/>
</dbReference>
<dbReference type="InterPro" id="IPR038765">
    <property type="entry name" value="Papain-like_cys_pep_sf"/>
</dbReference>
<name>A0A835UIY0_VANPL</name>
<evidence type="ECO:0000259" key="9">
    <source>
        <dbReference type="PROSITE" id="PS50235"/>
    </source>
</evidence>
<dbReference type="PANTHER" id="PTHR24006">
    <property type="entry name" value="UBIQUITIN CARBOXYL-TERMINAL HYDROLASE"/>
    <property type="match status" value="1"/>
</dbReference>
<gene>
    <name evidence="10" type="ORF">HPP92_019008</name>
</gene>
<comment type="similarity">
    <text evidence="2">Belongs to the peptidase C19 family.</text>
</comment>
<dbReference type="GO" id="GO:0006508">
    <property type="term" value="P:proteolysis"/>
    <property type="evidence" value="ECO:0007669"/>
    <property type="project" value="UniProtKB-KW"/>
</dbReference>
<dbReference type="CDD" id="cd02661">
    <property type="entry name" value="Peptidase_C19E"/>
    <property type="match status" value="1"/>
</dbReference>
<protein>
    <recommendedName>
        <fullName evidence="3">ubiquitinyl hydrolase 1</fullName>
        <ecNumber evidence="3">3.4.19.12</ecNumber>
    </recommendedName>
</protein>
<dbReference type="Proteomes" id="UP000639772">
    <property type="component" value="Chromosome 10"/>
</dbReference>
<dbReference type="GO" id="GO:0016579">
    <property type="term" value="P:protein deubiquitination"/>
    <property type="evidence" value="ECO:0007669"/>
    <property type="project" value="InterPro"/>
</dbReference>
<feature type="compositionally biased region" description="Low complexity" evidence="8">
    <location>
        <begin position="444"/>
        <end position="454"/>
    </location>
</feature>
<keyword evidence="7" id="KW-0788">Thiol protease</keyword>
<feature type="region of interest" description="Disordered" evidence="8">
    <location>
        <begin position="495"/>
        <end position="515"/>
    </location>
</feature>
<dbReference type="EC" id="3.4.19.12" evidence="3"/>
<evidence type="ECO:0000256" key="8">
    <source>
        <dbReference type="SAM" id="MobiDB-lite"/>
    </source>
</evidence>
<feature type="compositionally biased region" description="Polar residues" evidence="8">
    <location>
        <begin position="495"/>
        <end position="509"/>
    </location>
</feature>
<dbReference type="GO" id="GO:0005634">
    <property type="term" value="C:nucleus"/>
    <property type="evidence" value="ECO:0007669"/>
    <property type="project" value="TreeGrafter"/>
</dbReference>
<evidence type="ECO:0000313" key="10">
    <source>
        <dbReference type="EMBL" id="KAG0464844.1"/>
    </source>
</evidence>
<dbReference type="GO" id="GO:0004843">
    <property type="term" value="F:cysteine-type deubiquitinase activity"/>
    <property type="evidence" value="ECO:0007669"/>
    <property type="project" value="UniProtKB-EC"/>
</dbReference>
<keyword evidence="4" id="KW-0645">Protease</keyword>
<comment type="catalytic activity">
    <reaction evidence="1">
        <text>Thiol-dependent hydrolysis of ester, thioester, amide, peptide and isopeptide bonds formed by the C-terminal Gly of ubiquitin (a 76-residue protein attached to proteins as an intracellular targeting signal).</text>
        <dbReference type="EC" id="3.4.19.12"/>
    </reaction>
</comment>
<evidence type="ECO:0000256" key="7">
    <source>
        <dbReference type="ARBA" id="ARBA00022807"/>
    </source>
</evidence>
<organism evidence="10 11">
    <name type="scientific">Vanilla planifolia</name>
    <name type="common">Vanilla</name>
    <dbReference type="NCBI Taxonomy" id="51239"/>
    <lineage>
        <taxon>Eukaryota</taxon>
        <taxon>Viridiplantae</taxon>
        <taxon>Streptophyta</taxon>
        <taxon>Embryophyta</taxon>
        <taxon>Tracheophyta</taxon>
        <taxon>Spermatophyta</taxon>
        <taxon>Magnoliopsida</taxon>
        <taxon>Liliopsida</taxon>
        <taxon>Asparagales</taxon>
        <taxon>Orchidaceae</taxon>
        <taxon>Vanilloideae</taxon>
        <taxon>Vanilleae</taxon>
        <taxon>Vanilla</taxon>
    </lineage>
</organism>
<evidence type="ECO:0000256" key="3">
    <source>
        <dbReference type="ARBA" id="ARBA00012759"/>
    </source>
</evidence>
<dbReference type="EMBL" id="JADCNM010000010">
    <property type="protein sequence ID" value="KAG0464844.1"/>
    <property type="molecule type" value="Genomic_DNA"/>
</dbReference>
<dbReference type="InterPro" id="IPR001394">
    <property type="entry name" value="Peptidase_C19_UCH"/>
</dbReference>
<evidence type="ECO:0000256" key="1">
    <source>
        <dbReference type="ARBA" id="ARBA00000707"/>
    </source>
</evidence>
<accession>A0A835UIY0</accession>
<evidence type="ECO:0000256" key="2">
    <source>
        <dbReference type="ARBA" id="ARBA00009085"/>
    </source>
</evidence>
<dbReference type="InterPro" id="IPR028889">
    <property type="entry name" value="USP"/>
</dbReference>
<dbReference type="PROSITE" id="PS00972">
    <property type="entry name" value="USP_1"/>
    <property type="match status" value="1"/>
</dbReference>
<reference evidence="10 11" key="1">
    <citation type="journal article" date="2020" name="Nat. Food">
        <title>A phased Vanilla planifolia genome enables genetic improvement of flavour and production.</title>
        <authorList>
            <person name="Hasing T."/>
            <person name="Tang H."/>
            <person name="Brym M."/>
            <person name="Khazi F."/>
            <person name="Huang T."/>
            <person name="Chambers A.H."/>
        </authorList>
    </citation>
    <scope>NUCLEOTIDE SEQUENCE [LARGE SCALE GENOMIC DNA]</scope>
    <source>
        <tissue evidence="10">Leaf</tissue>
    </source>
</reference>
<feature type="region of interest" description="Disordered" evidence="8">
    <location>
        <begin position="427"/>
        <end position="460"/>
    </location>
</feature>
<evidence type="ECO:0000256" key="4">
    <source>
        <dbReference type="ARBA" id="ARBA00022670"/>
    </source>
</evidence>
<comment type="caution">
    <text evidence="10">The sequence shown here is derived from an EMBL/GenBank/DDBJ whole genome shotgun (WGS) entry which is preliminary data.</text>
</comment>
<evidence type="ECO:0000256" key="6">
    <source>
        <dbReference type="ARBA" id="ARBA00022801"/>
    </source>
</evidence>
<evidence type="ECO:0000313" key="11">
    <source>
        <dbReference type="Proteomes" id="UP000639772"/>
    </source>
</evidence>
<dbReference type="Gene3D" id="3.90.70.10">
    <property type="entry name" value="Cysteine proteinases"/>
    <property type="match status" value="1"/>
</dbReference>
<proteinExistence type="inferred from homology"/>
<keyword evidence="6" id="KW-0378">Hydrolase</keyword>